<dbReference type="Gene3D" id="1.25.40.20">
    <property type="entry name" value="Ankyrin repeat-containing domain"/>
    <property type="match status" value="2"/>
</dbReference>
<dbReference type="EMBL" id="JNBS01002676">
    <property type="protein sequence ID" value="OQR89728.1"/>
    <property type="molecule type" value="Genomic_DNA"/>
</dbReference>
<dbReference type="AlphaFoldDB" id="A0A1V9YVF7"/>
<dbReference type="STRING" id="74557.A0A1V9YVF7"/>
<dbReference type="InterPro" id="IPR023696">
    <property type="entry name" value="Ureohydrolase_dom_sf"/>
</dbReference>
<dbReference type="SUPFAM" id="SSF52768">
    <property type="entry name" value="Arginase/deacetylase"/>
    <property type="match status" value="1"/>
</dbReference>
<organism evidence="3 4">
    <name type="scientific">Thraustotheca clavata</name>
    <dbReference type="NCBI Taxonomy" id="74557"/>
    <lineage>
        <taxon>Eukaryota</taxon>
        <taxon>Sar</taxon>
        <taxon>Stramenopiles</taxon>
        <taxon>Oomycota</taxon>
        <taxon>Saprolegniomycetes</taxon>
        <taxon>Saprolegniales</taxon>
        <taxon>Achlyaceae</taxon>
        <taxon>Thraustotheca</taxon>
    </lineage>
</organism>
<dbReference type="GO" id="GO:0000118">
    <property type="term" value="C:histone deacetylase complex"/>
    <property type="evidence" value="ECO:0007669"/>
    <property type="project" value="TreeGrafter"/>
</dbReference>
<dbReference type="Pfam" id="PF12796">
    <property type="entry name" value="Ank_2"/>
    <property type="match status" value="1"/>
</dbReference>
<evidence type="ECO:0000256" key="1">
    <source>
        <dbReference type="PROSITE-ProRule" id="PRU00023"/>
    </source>
</evidence>
<proteinExistence type="predicted"/>
<sequence length="741" mass="83217">MAEDQSDDEFSEFELQELIERGDVGALKQLQEQDNEAFLQGLSEPDDMGNTPLHTAVIHPSEGMLRYLWGFGHENLCIDMPCNGVPLLHLCLRMCAFEEHRSMMHEFLGIICENDQFMDDNRVLEKDDMGNTVFHLAAVVDSPEAASLFEKKAKETVPVNALLEAKNKAGNRVLHVAAKYKSAKMVTYLLSIHADVNALNSFGQTAFHMAAANRDIDTLNALNASWKELKVKDGLGRTPLEIYQTLQAPTNAKSTFLYHPDAMEHLPLAGHKRGGTEPPPENYERMTTLVTPGIGILRTNPFKNVVWEHELPVADIADVLRVHEVHYVEKLKTMCAKIPHHTELTKQQIEEYAQFCIDPDTALSQQSYQAAIRAAGVVCAAVDKVVLGSTRNAFCVVRPPGHHAGPVGKVTCAHDPVGSQGFCLLNNVVIGAAYARSHFKHRGINRIAILDFDAHHGNGSEECLKQLTPRTKLFNFDTPYGSSSQTVHQYKPWRNDQDIDNVFFCSVHGYGRKDPKKELDPSFQKAWFYPGSGRTNVPGIELSDDDDLEDDTEDKEFPYLWNIGIKYQKGQHARQEWRRILRTRVLPKLLEFKPDLIFLSAGFDGHKSELVNWGYLGLFEHDYEWLTQAVVKVANATCQGRVISVLEGGYNFHGRIASSFARSVAAHARALVNGAESTEEWTLEQMEYETKCEADMIVEAAQKKARAAFRSSLVEEESNRSKRQRKEVDYIALAAQLAKEE</sequence>
<dbReference type="GO" id="GO:0004407">
    <property type="term" value="F:histone deacetylase activity"/>
    <property type="evidence" value="ECO:0007669"/>
    <property type="project" value="TreeGrafter"/>
</dbReference>
<dbReference type="PROSITE" id="PS50297">
    <property type="entry name" value="ANK_REP_REGION"/>
    <property type="match status" value="1"/>
</dbReference>
<keyword evidence="1" id="KW-0040">ANK repeat</keyword>
<dbReference type="InterPro" id="IPR036770">
    <property type="entry name" value="Ankyrin_rpt-contain_sf"/>
</dbReference>
<evidence type="ECO:0000259" key="2">
    <source>
        <dbReference type="Pfam" id="PF00850"/>
    </source>
</evidence>
<comment type="caution">
    <text evidence="3">The sequence shown here is derived from an EMBL/GenBank/DDBJ whole genome shotgun (WGS) entry which is preliminary data.</text>
</comment>
<dbReference type="InterPro" id="IPR023801">
    <property type="entry name" value="His_deacetylse_dom"/>
</dbReference>
<dbReference type="OrthoDB" id="424012at2759"/>
<feature type="domain" description="Histone deacetylase" evidence="2">
    <location>
        <begin position="307"/>
        <end position="659"/>
    </location>
</feature>
<accession>A0A1V9YVF7</accession>
<reference evidence="3 4" key="1">
    <citation type="journal article" date="2014" name="Genome Biol. Evol.">
        <title>The secreted proteins of Achlya hypogyna and Thraustotheca clavata identify the ancestral oomycete secretome and reveal gene acquisitions by horizontal gene transfer.</title>
        <authorList>
            <person name="Misner I."/>
            <person name="Blouin N."/>
            <person name="Leonard G."/>
            <person name="Richards T.A."/>
            <person name="Lane C.E."/>
        </authorList>
    </citation>
    <scope>NUCLEOTIDE SEQUENCE [LARGE SCALE GENOMIC DNA]</scope>
    <source>
        <strain evidence="3 4">ATCC 34112</strain>
    </source>
</reference>
<feature type="repeat" description="ANK" evidence="1">
    <location>
        <begin position="169"/>
        <end position="201"/>
    </location>
</feature>
<dbReference type="PROSITE" id="PS50088">
    <property type="entry name" value="ANK_REPEAT"/>
    <property type="match status" value="1"/>
</dbReference>
<dbReference type="PANTHER" id="PTHR10625">
    <property type="entry name" value="HISTONE DEACETYLASE HDAC1-RELATED"/>
    <property type="match status" value="1"/>
</dbReference>
<keyword evidence="4" id="KW-1185">Reference proteome</keyword>
<dbReference type="GO" id="GO:0005737">
    <property type="term" value="C:cytoplasm"/>
    <property type="evidence" value="ECO:0007669"/>
    <property type="project" value="TreeGrafter"/>
</dbReference>
<protein>
    <submittedName>
        <fullName evidence="3">Histone deacetylase</fullName>
    </submittedName>
</protein>
<evidence type="ECO:0000313" key="4">
    <source>
        <dbReference type="Proteomes" id="UP000243217"/>
    </source>
</evidence>
<dbReference type="GO" id="GO:0040029">
    <property type="term" value="P:epigenetic regulation of gene expression"/>
    <property type="evidence" value="ECO:0007669"/>
    <property type="project" value="TreeGrafter"/>
</dbReference>
<dbReference type="CDD" id="cd11599">
    <property type="entry name" value="HDAC_classII_2"/>
    <property type="match status" value="1"/>
</dbReference>
<dbReference type="Pfam" id="PF00850">
    <property type="entry name" value="Hist_deacetyl"/>
    <property type="match status" value="1"/>
</dbReference>
<name>A0A1V9YVF7_9STRA</name>
<dbReference type="Gene3D" id="3.40.800.20">
    <property type="entry name" value="Histone deacetylase domain"/>
    <property type="match status" value="1"/>
</dbReference>
<dbReference type="InterPro" id="IPR037138">
    <property type="entry name" value="His_deacetylse_dom_sf"/>
</dbReference>
<dbReference type="InterPro" id="IPR002110">
    <property type="entry name" value="Ankyrin_rpt"/>
</dbReference>
<dbReference type="SMART" id="SM00248">
    <property type="entry name" value="ANK"/>
    <property type="match status" value="4"/>
</dbReference>
<evidence type="ECO:0000313" key="3">
    <source>
        <dbReference type="EMBL" id="OQR89728.1"/>
    </source>
</evidence>
<dbReference type="SUPFAM" id="SSF48403">
    <property type="entry name" value="Ankyrin repeat"/>
    <property type="match status" value="1"/>
</dbReference>
<dbReference type="Proteomes" id="UP000243217">
    <property type="component" value="Unassembled WGS sequence"/>
</dbReference>
<dbReference type="PANTHER" id="PTHR10625:SF26">
    <property type="entry name" value="HISTONE DEACETYLASE DOMAIN-CONTAINING PROTEIN"/>
    <property type="match status" value="1"/>
</dbReference>
<gene>
    <name evidence="3" type="ORF">THRCLA_09613</name>
</gene>